<proteinExistence type="predicted"/>
<dbReference type="InterPro" id="IPR036691">
    <property type="entry name" value="Endo/exonu/phosph_ase_sf"/>
</dbReference>
<dbReference type="PANTHER" id="PTHR19446">
    <property type="entry name" value="REVERSE TRANSCRIPTASES"/>
    <property type="match status" value="1"/>
</dbReference>
<organism evidence="2 3">
    <name type="scientific">Puccinia sorghi</name>
    <dbReference type="NCBI Taxonomy" id="27349"/>
    <lineage>
        <taxon>Eukaryota</taxon>
        <taxon>Fungi</taxon>
        <taxon>Dikarya</taxon>
        <taxon>Basidiomycota</taxon>
        <taxon>Pucciniomycotina</taxon>
        <taxon>Pucciniomycetes</taxon>
        <taxon>Pucciniales</taxon>
        <taxon>Pucciniaceae</taxon>
        <taxon>Puccinia</taxon>
    </lineage>
</organism>
<dbReference type="InterPro" id="IPR000477">
    <property type="entry name" value="RT_dom"/>
</dbReference>
<gene>
    <name evidence="2" type="ORF">VP01_18g4</name>
</gene>
<dbReference type="Gene3D" id="3.60.10.10">
    <property type="entry name" value="Endonuclease/exonuclease/phosphatase"/>
    <property type="match status" value="1"/>
</dbReference>
<name>A0A0L6VCV7_9BASI</name>
<protein>
    <recommendedName>
        <fullName evidence="1">Reverse transcriptase domain-containing protein</fullName>
    </recommendedName>
</protein>
<feature type="domain" description="Reverse transcriptase" evidence="1">
    <location>
        <begin position="589"/>
        <end position="766"/>
    </location>
</feature>
<accession>A0A0L6VCV7</accession>
<evidence type="ECO:0000313" key="3">
    <source>
        <dbReference type="Proteomes" id="UP000037035"/>
    </source>
</evidence>
<dbReference type="Pfam" id="PF00078">
    <property type="entry name" value="RVT_1"/>
    <property type="match status" value="1"/>
</dbReference>
<keyword evidence="3" id="KW-1185">Reference proteome</keyword>
<dbReference type="STRING" id="27349.A0A0L6VCV7"/>
<dbReference type="AlphaFoldDB" id="A0A0L6VCV7"/>
<dbReference type="OrthoDB" id="2506849at2759"/>
<dbReference type="VEuPathDB" id="FungiDB:VP01_18g4"/>
<dbReference type="Proteomes" id="UP000037035">
    <property type="component" value="Unassembled WGS sequence"/>
</dbReference>
<comment type="caution">
    <text evidence="2">The sequence shown here is derived from an EMBL/GenBank/DDBJ whole genome shotgun (WGS) entry which is preliminary data.</text>
</comment>
<evidence type="ECO:0000313" key="2">
    <source>
        <dbReference type="EMBL" id="KNZ58588.1"/>
    </source>
</evidence>
<sequence length="766" mass="86693">MNLMAALINYNSSKNTPAWDEGGLSSKGGLNAVGDLEASGQSDKNNPLKNLIRKTAPTKVQPCPSVVSSINLSQECTRYILTNVGSISTVQMYSALEHSLRHCGTLFKGIVKIKPVLQPNRRRHFDIWVKHENSAGLQKALRLDYKRWKMLSQTIDPDHSNWSEVISKSMLPRYRLYMWKAYRDCPLKPPGKDHAQGTNTRLNLLTWNINGIKTIPSIQEHLRTLRHYVPGVSGYSLFDRPKEKGFRGQCLYVHQALNAHKIDTPTKHIIYVKVYGQTESHPWHILSVYMPSRSSRGKDRGAIWGHLYNLLKNLLKNPDTSRYVTILGSSSGATRASSSTEGQYIDHFINTPEVVSMVCEVTVEKSLFNISNHWPVIQSMSDTWGKGREKLPQIKVWNCKGIDGHGWTLALSNQWNALPVEDMDSKSQLNEMAKWWVDTLNAVGEEVHLLSIPPVKRKLLSHTSLKKLETTSIRDQHWAKLAIKTCARKERERRSHKINELLLHNEGQNFPCLLKRGQGKHHGNMENAPCFKEDGTLATTTMDILQARADYSAKLAWIPLVSPPTHPNGPMWCRPPNTVYQTDTPFAQPLDYSTIALDRWSLPNTLLVPAPKQLLKIMRGGITLSCTEGKLLLTIIATKMANSLEKSHFFSKAQAGFRKEQEAIAHVVGLGEILKRRANQKLNTFAIYVDFRKAFDRVPHEGLWAKLRQIGKNDDLIKIIKKGYDSSKIQCRMGDQLSTPFTREMGTHQGCPLSPLLFIIFVNDIF</sequence>
<evidence type="ECO:0000259" key="1">
    <source>
        <dbReference type="PROSITE" id="PS50878"/>
    </source>
</evidence>
<dbReference type="PROSITE" id="PS50878">
    <property type="entry name" value="RT_POL"/>
    <property type="match status" value="1"/>
</dbReference>
<reference evidence="2 3" key="1">
    <citation type="submission" date="2015-08" db="EMBL/GenBank/DDBJ databases">
        <title>Next Generation Sequencing and Analysis of the Genome of Puccinia sorghi L Schw, the Causal Agent of Maize Common Rust.</title>
        <authorList>
            <person name="Rochi L."/>
            <person name="Burguener G."/>
            <person name="Darino M."/>
            <person name="Turjanski A."/>
            <person name="Kreff E."/>
            <person name="Dieguez M.J."/>
            <person name="Sacco F."/>
        </authorList>
    </citation>
    <scope>NUCLEOTIDE SEQUENCE [LARGE SCALE GENOMIC DNA]</scope>
    <source>
        <strain evidence="2 3">RO10H11247</strain>
    </source>
</reference>
<dbReference type="EMBL" id="LAVV01006726">
    <property type="protein sequence ID" value="KNZ58588.1"/>
    <property type="molecule type" value="Genomic_DNA"/>
</dbReference>
<dbReference type="SUPFAM" id="SSF56219">
    <property type="entry name" value="DNase I-like"/>
    <property type="match status" value="1"/>
</dbReference>